<dbReference type="OrthoDB" id="21204at2759"/>
<comment type="catalytic activity">
    <reaction evidence="1">
        <text>S-ubiquitinyl-[E2 ubiquitin-conjugating enzyme]-L-cysteine + [acceptor protein]-L-lysine = [E2 ubiquitin-conjugating enzyme]-L-cysteine + N(6)-ubiquitinyl-[acceptor protein]-L-lysine.</text>
        <dbReference type="EC" id="2.3.2.27"/>
    </reaction>
</comment>
<dbReference type="EMBL" id="MCGR01000047">
    <property type="protein sequence ID" value="ORY73248.1"/>
    <property type="molecule type" value="Genomic_DNA"/>
</dbReference>
<feature type="compositionally biased region" description="Basic and acidic residues" evidence="7">
    <location>
        <begin position="366"/>
        <end position="382"/>
    </location>
</feature>
<organism evidence="9 10">
    <name type="scientific">Leucosporidium creatinivorum</name>
    <dbReference type="NCBI Taxonomy" id="106004"/>
    <lineage>
        <taxon>Eukaryota</taxon>
        <taxon>Fungi</taxon>
        <taxon>Dikarya</taxon>
        <taxon>Basidiomycota</taxon>
        <taxon>Pucciniomycotina</taxon>
        <taxon>Microbotryomycetes</taxon>
        <taxon>Leucosporidiales</taxon>
        <taxon>Leucosporidium</taxon>
    </lineage>
</organism>
<dbReference type="PANTHER" id="PTHR46077">
    <property type="entry name" value="E3 UBIQUITIN-PROTEIN LIGASE TOPORS"/>
    <property type="match status" value="1"/>
</dbReference>
<dbReference type="STRING" id="106004.A0A1Y2ENW9"/>
<dbReference type="GO" id="GO:0008270">
    <property type="term" value="F:zinc ion binding"/>
    <property type="evidence" value="ECO:0007669"/>
    <property type="project" value="UniProtKB-KW"/>
</dbReference>
<dbReference type="Gene3D" id="3.30.40.10">
    <property type="entry name" value="Zinc/RING finger domain, C3HC4 (zinc finger)"/>
    <property type="match status" value="1"/>
</dbReference>
<evidence type="ECO:0000256" key="5">
    <source>
        <dbReference type="ARBA" id="ARBA00023163"/>
    </source>
</evidence>
<keyword evidence="5" id="KW-0804">Transcription</keyword>
<keyword evidence="10" id="KW-1185">Reference proteome</keyword>
<evidence type="ECO:0000256" key="3">
    <source>
        <dbReference type="ARBA" id="ARBA00022679"/>
    </source>
</evidence>
<sequence length="426" mass="47204">MSSPKRRRLSAASPTASALSPPLTSTRQLSHQHSPPLPSTATTKDKGKSVKRNPLEGFDDTQDDDQDEHESERVGDALTAAALALAQVGEDEDEAEHCAVCLSPIVNKTVISPCLHGQFCWNCIKAWSDQSRRCPLCLGGIAHLIHNIRSTKDYQIHYLLPLPSSSNPTAGPSTSTTSDLSSFPPLPSRRAPPPPTTLPRHALYGRAGRFGATNPNNGEDETTWREREEERALERRKYVYREGLFAKHVASNRYTGFRPFTPQAFAGNPELKARVIKFIRRELQVFPSVDITFLTTYLISIISQLDLRSSAAIRLISDFLTPDDAEHLAHEIVTFARSPFVSLEGFDRVVQYGRPSREGVGEPDEREGREEPRFAARMRERGAAPVDAQPPANGGRRPLPPQEDVRRGGFVDRGGRVMRGMVQGEE</sequence>
<keyword evidence="6" id="KW-0863">Zinc-finger</keyword>
<feature type="compositionally biased region" description="Acidic residues" evidence="7">
    <location>
        <begin position="57"/>
        <end position="69"/>
    </location>
</feature>
<dbReference type="EC" id="2.3.2.27" evidence="2"/>
<evidence type="ECO:0000256" key="6">
    <source>
        <dbReference type="PROSITE-ProRule" id="PRU00175"/>
    </source>
</evidence>
<comment type="caution">
    <text evidence="9">The sequence shown here is derived from an EMBL/GenBank/DDBJ whole genome shotgun (WGS) entry which is preliminary data.</text>
</comment>
<dbReference type="Proteomes" id="UP000193467">
    <property type="component" value="Unassembled WGS sequence"/>
</dbReference>
<feature type="compositionally biased region" description="Basic and acidic residues" evidence="7">
    <location>
        <begin position="403"/>
        <end position="415"/>
    </location>
</feature>
<dbReference type="InterPro" id="IPR013083">
    <property type="entry name" value="Znf_RING/FYVE/PHD"/>
</dbReference>
<proteinExistence type="predicted"/>
<evidence type="ECO:0000313" key="9">
    <source>
        <dbReference type="EMBL" id="ORY73248.1"/>
    </source>
</evidence>
<keyword evidence="3" id="KW-0808">Transferase</keyword>
<dbReference type="SUPFAM" id="SSF57850">
    <property type="entry name" value="RING/U-box"/>
    <property type="match status" value="1"/>
</dbReference>
<dbReference type="InterPro" id="IPR001841">
    <property type="entry name" value="Znf_RING"/>
</dbReference>
<dbReference type="AlphaFoldDB" id="A0A1Y2ENW9"/>
<dbReference type="GO" id="GO:0006513">
    <property type="term" value="P:protein monoubiquitination"/>
    <property type="evidence" value="ECO:0007669"/>
    <property type="project" value="TreeGrafter"/>
</dbReference>
<dbReference type="GO" id="GO:0061630">
    <property type="term" value="F:ubiquitin protein ligase activity"/>
    <property type="evidence" value="ECO:0007669"/>
    <property type="project" value="UniProtKB-EC"/>
</dbReference>
<dbReference type="Pfam" id="PF13639">
    <property type="entry name" value="zf-RING_2"/>
    <property type="match status" value="1"/>
</dbReference>
<feature type="compositionally biased region" description="Pro residues" evidence="7">
    <location>
        <begin position="184"/>
        <end position="197"/>
    </location>
</feature>
<keyword evidence="4" id="KW-0805">Transcription regulation</keyword>
<feature type="region of interest" description="Disordered" evidence="7">
    <location>
        <begin position="354"/>
        <end position="426"/>
    </location>
</feature>
<evidence type="ECO:0000313" key="10">
    <source>
        <dbReference type="Proteomes" id="UP000193467"/>
    </source>
</evidence>
<name>A0A1Y2ENW9_9BASI</name>
<protein>
    <recommendedName>
        <fullName evidence="2">RING-type E3 ubiquitin transferase</fullName>
        <ecNumber evidence="2">2.3.2.27</ecNumber>
    </recommendedName>
</protein>
<keyword evidence="6" id="KW-0862">Zinc</keyword>
<evidence type="ECO:0000256" key="7">
    <source>
        <dbReference type="SAM" id="MobiDB-lite"/>
    </source>
</evidence>
<reference evidence="9 10" key="1">
    <citation type="submission" date="2016-07" db="EMBL/GenBank/DDBJ databases">
        <title>Pervasive Adenine N6-methylation of Active Genes in Fungi.</title>
        <authorList>
            <consortium name="DOE Joint Genome Institute"/>
            <person name="Mondo S.J."/>
            <person name="Dannebaum R.O."/>
            <person name="Kuo R.C."/>
            <person name="Labutti K."/>
            <person name="Haridas S."/>
            <person name="Kuo A."/>
            <person name="Salamov A."/>
            <person name="Ahrendt S.R."/>
            <person name="Lipzen A."/>
            <person name="Sullivan W."/>
            <person name="Andreopoulos W.B."/>
            <person name="Clum A."/>
            <person name="Lindquist E."/>
            <person name="Daum C."/>
            <person name="Ramamoorthy G.K."/>
            <person name="Gryganskyi A."/>
            <person name="Culley D."/>
            <person name="Magnuson J.K."/>
            <person name="James T.Y."/>
            <person name="O'Malley M.A."/>
            <person name="Stajich J.E."/>
            <person name="Spatafora J.W."/>
            <person name="Visel A."/>
            <person name="Grigoriev I.V."/>
        </authorList>
    </citation>
    <scope>NUCLEOTIDE SEQUENCE [LARGE SCALE GENOMIC DNA]</scope>
    <source>
        <strain evidence="9 10">62-1032</strain>
    </source>
</reference>
<keyword evidence="6" id="KW-0479">Metal-binding</keyword>
<evidence type="ECO:0000256" key="4">
    <source>
        <dbReference type="ARBA" id="ARBA00023015"/>
    </source>
</evidence>
<feature type="compositionally biased region" description="Low complexity" evidence="7">
    <location>
        <begin position="10"/>
        <end position="26"/>
    </location>
</feature>
<accession>A0A1Y2ENW9</accession>
<dbReference type="GO" id="GO:0000209">
    <property type="term" value="P:protein polyubiquitination"/>
    <property type="evidence" value="ECO:0007669"/>
    <property type="project" value="TreeGrafter"/>
</dbReference>
<evidence type="ECO:0000256" key="2">
    <source>
        <dbReference type="ARBA" id="ARBA00012483"/>
    </source>
</evidence>
<feature type="region of interest" description="Disordered" evidence="7">
    <location>
        <begin position="167"/>
        <end position="227"/>
    </location>
</feature>
<feature type="compositionally biased region" description="Low complexity" evidence="7">
    <location>
        <begin position="172"/>
        <end position="183"/>
    </location>
</feature>
<gene>
    <name evidence="9" type="ORF">BCR35DRAFT_150413</name>
</gene>
<feature type="region of interest" description="Disordered" evidence="7">
    <location>
        <begin position="1"/>
        <end position="73"/>
    </location>
</feature>
<dbReference type="PROSITE" id="PS50089">
    <property type="entry name" value="ZF_RING_2"/>
    <property type="match status" value="1"/>
</dbReference>
<dbReference type="InParanoid" id="A0A1Y2ENW9"/>
<dbReference type="SMART" id="SM00184">
    <property type="entry name" value="RING"/>
    <property type="match status" value="1"/>
</dbReference>
<feature type="domain" description="RING-type" evidence="8">
    <location>
        <begin position="98"/>
        <end position="137"/>
    </location>
</feature>
<evidence type="ECO:0000259" key="8">
    <source>
        <dbReference type="PROSITE" id="PS50089"/>
    </source>
</evidence>
<dbReference type="PANTHER" id="PTHR46077:SF1">
    <property type="entry name" value="TOP1 BINDING ARGININE_SERINE RICH PROTEIN, E3 UBIQUITIN LIGASE"/>
    <property type="match status" value="1"/>
</dbReference>
<evidence type="ECO:0000256" key="1">
    <source>
        <dbReference type="ARBA" id="ARBA00000900"/>
    </source>
</evidence>